<dbReference type="PATRIC" id="fig|1339327.3.peg.985"/>
<dbReference type="Proteomes" id="UP000022082">
    <property type="component" value="Unassembled WGS sequence"/>
</dbReference>
<accession>A0A015YEL7</accession>
<proteinExistence type="predicted"/>
<dbReference type="AlphaFoldDB" id="A0A015YEL7"/>
<organism evidence="1 2">
    <name type="scientific">Bacteroides fragilis str. S36L11</name>
    <dbReference type="NCBI Taxonomy" id="1339327"/>
    <lineage>
        <taxon>Bacteria</taxon>
        <taxon>Pseudomonadati</taxon>
        <taxon>Bacteroidota</taxon>
        <taxon>Bacteroidia</taxon>
        <taxon>Bacteroidales</taxon>
        <taxon>Bacteroidaceae</taxon>
        <taxon>Bacteroides</taxon>
    </lineage>
</organism>
<name>A0A015YEL7_BACFG</name>
<gene>
    <name evidence="1" type="ORF">M136_0312</name>
</gene>
<evidence type="ECO:0000313" key="2">
    <source>
        <dbReference type="Proteomes" id="UP000022082"/>
    </source>
</evidence>
<dbReference type="EMBL" id="JGDJ01000135">
    <property type="protein sequence ID" value="EXZ30402.1"/>
    <property type="molecule type" value="Genomic_DNA"/>
</dbReference>
<sequence>MYLNKPENQSCASVARFYQIDGYYIYFTFMWYDRVYLCRYSEKTKKSEIFAILTDEMQLKECSFFKILGDDIVIAFEDKGNLEKNPSLCVFNKKILDI</sequence>
<protein>
    <submittedName>
        <fullName evidence="1">Lipo domain protein</fullName>
    </submittedName>
</protein>
<comment type="caution">
    <text evidence="1">The sequence shown here is derived from an EMBL/GenBank/DDBJ whole genome shotgun (WGS) entry which is preliminary data.</text>
</comment>
<reference evidence="1 2" key="1">
    <citation type="submission" date="2014-02" db="EMBL/GenBank/DDBJ databases">
        <authorList>
            <person name="Sears C."/>
            <person name="Carroll K."/>
            <person name="Sack B.R."/>
            <person name="Qadri F."/>
            <person name="Myers L.L."/>
            <person name="Chung G.-T."/>
            <person name="Escheverria P."/>
            <person name="Fraser C.M."/>
            <person name="Sadzewicz L."/>
            <person name="Shefchek K.A."/>
            <person name="Tallon L."/>
            <person name="Das S.P."/>
            <person name="Daugherty S."/>
            <person name="Mongodin E.F."/>
        </authorList>
    </citation>
    <scope>NUCLEOTIDE SEQUENCE [LARGE SCALE GENOMIC DNA]</scope>
    <source>
        <strain evidence="1 2">S36L11</strain>
    </source>
</reference>
<evidence type="ECO:0000313" key="1">
    <source>
        <dbReference type="EMBL" id="EXZ30402.1"/>
    </source>
</evidence>